<sequence>MTQHHSESAPSDGHAPAAATPPEAAASPATPPARRRGKRRGKGGAARTTPVEASTPAAGASNSQPRPLHPLLERLASDYPALFGAQPLPLKRGIFNDLLQAHPDIAQEELKQALAQHTRSTRYLQSMASGQPRHDLASQAVEPVAVEHGFHALVEIFQRRQQHGRATAERQAQARDWLLRRLQQHIHAANLDTQAYQEAVQVRHPTVQAILAEALQQADARNARDEALAHIFESSQTSVEAFAEMYGLNLQEARRVARRASSAPAASPSDTSGTQGE</sequence>
<keyword evidence="7" id="KW-1185">Reference proteome</keyword>
<dbReference type="AlphaFoldDB" id="A0A1M4T1I4"/>
<evidence type="ECO:0000256" key="3">
    <source>
        <dbReference type="ARBA" id="ARBA00023186"/>
    </source>
</evidence>
<feature type="compositionally biased region" description="Basic residues" evidence="4">
    <location>
        <begin position="33"/>
        <end position="42"/>
    </location>
</feature>
<dbReference type="InterPro" id="IPR016103">
    <property type="entry name" value="ProQ/FinO"/>
</dbReference>
<keyword evidence="3" id="KW-0143">Chaperone</keyword>
<dbReference type="GO" id="GO:0005829">
    <property type="term" value="C:cytosol"/>
    <property type="evidence" value="ECO:0007669"/>
    <property type="project" value="TreeGrafter"/>
</dbReference>
<organism evidence="6 7">
    <name type="scientific">Lampropedia hyalina DSM 16112</name>
    <dbReference type="NCBI Taxonomy" id="1122156"/>
    <lineage>
        <taxon>Bacteria</taxon>
        <taxon>Pseudomonadati</taxon>
        <taxon>Pseudomonadota</taxon>
        <taxon>Betaproteobacteria</taxon>
        <taxon>Burkholderiales</taxon>
        <taxon>Comamonadaceae</taxon>
        <taxon>Lampropedia</taxon>
    </lineage>
</organism>
<keyword evidence="1" id="KW-0963">Cytoplasm</keyword>
<dbReference type="InterPro" id="IPR023529">
    <property type="entry name" value="ProQ"/>
</dbReference>
<feature type="domain" description="ProQ/FinO" evidence="5">
    <location>
        <begin position="63"/>
        <end position="172"/>
    </location>
</feature>
<dbReference type="GO" id="GO:0010608">
    <property type="term" value="P:post-transcriptional regulation of gene expression"/>
    <property type="evidence" value="ECO:0007669"/>
    <property type="project" value="InterPro"/>
</dbReference>
<evidence type="ECO:0000256" key="4">
    <source>
        <dbReference type="SAM" id="MobiDB-lite"/>
    </source>
</evidence>
<feature type="region of interest" description="Disordered" evidence="4">
    <location>
        <begin position="257"/>
        <end position="277"/>
    </location>
</feature>
<dbReference type="Proteomes" id="UP000184327">
    <property type="component" value="Unassembled WGS sequence"/>
</dbReference>
<evidence type="ECO:0000256" key="2">
    <source>
        <dbReference type="ARBA" id="ARBA00022884"/>
    </source>
</evidence>
<gene>
    <name evidence="6" type="ORF">SAMN02745117_00203</name>
</gene>
<dbReference type="STRING" id="1122156.SAMN02745117_00203"/>
<dbReference type="Gene3D" id="1.10.1710.10">
    <property type="entry name" value="ProQ/FinO domain"/>
    <property type="match status" value="1"/>
</dbReference>
<dbReference type="GO" id="GO:0034057">
    <property type="term" value="F:RNA strand-exchange activity"/>
    <property type="evidence" value="ECO:0007669"/>
    <property type="project" value="InterPro"/>
</dbReference>
<dbReference type="PANTHER" id="PTHR38106:SF1">
    <property type="entry name" value="RNA CHAPERONE PROQ"/>
    <property type="match status" value="1"/>
</dbReference>
<proteinExistence type="predicted"/>
<dbReference type="SUPFAM" id="SSF48657">
    <property type="entry name" value="FinO-like"/>
    <property type="match status" value="1"/>
</dbReference>
<evidence type="ECO:0000313" key="6">
    <source>
        <dbReference type="EMBL" id="SHE38336.1"/>
    </source>
</evidence>
<dbReference type="OrthoDB" id="9180746at2"/>
<feature type="compositionally biased region" description="Low complexity" evidence="4">
    <location>
        <begin position="15"/>
        <end position="28"/>
    </location>
</feature>
<evidence type="ECO:0000256" key="1">
    <source>
        <dbReference type="ARBA" id="ARBA00022490"/>
    </source>
</evidence>
<reference evidence="6 7" key="1">
    <citation type="submission" date="2016-11" db="EMBL/GenBank/DDBJ databases">
        <authorList>
            <person name="Jaros S."/>
            <person name="Januszkiewicz K."/>
            <person name="Wedrychowicz H."/>
        </authorList>
    </citation>
    <scope>NUCLEOTIDE SEQUENCE [LARGE SCALE GENOMIC DNA]</scope>
    <source>
        <strain evidence="6 7">DSM 16112</strain>
    </source>
</reference>
<name>A0A1M4T1I4_9BURK</name>
<dbReference type="PANTHER" id="PTHR38106">
    <property type="entry name" value="RNA CHAPERONE PROQ"/>
    <property type="match status" value="1"/>
</dbReference>
<accession>A0A1M4T1I4</accession>
<evidence type="ECO:0000259" key="5">
    <source>
        <dbReference type="SMART" id="SM00945"/>
    </source>
</evidence>
<evidence type="ECO:0000313" key="7">
    <source>
        <dbReference type="Proteomes" id="UP000184327"/>
    </source>
</evidence>
<dbReference type="Pfam" id="PF04352">
    <property type="entry name" value="ProQ"/>
    <property type="match status" value="1"/>
</dbReference>
<dbReference type="GO" id="GO:0033592">
    <property type="term" value="F:RNA strand annealing activity"/>
    <property type="evidence" value="ECO:0007669"/>
    <property type="project" value="InterPro"/>
</dbReference>
<dbReference type="EMBL" id="FQUZ01000002">
    <property type="protein sequence ID" value="SHE38336.1"/>
    <property type="molecule type" value="Genomic_DNA"/>
</dbReference>
<feature type="region of interest" description="Disordered" evidence="4">
    <location>
        <begin position="1"/>
        <end position="68"/>
    </location>
</feature>
<dbReference type="SMART" id="SM00945">
    <property type="entry name" value="ProQ"/>
    <property type="match status" value="1"/>
</dbReference>
<feature type="compositionally biased region" description="Low complexity" evidence="4">
    <location>
        <begin position="259"/>
        <end position="269"/>
    </location>
</feature>
<dbReference type="RefSeq" id="WP_159435780.1">
    <property type="nucleotide sequence ID" value="NZ_FQUZ01000002.1"/>
</dbReference>
<keyword evidence="2" id="KW-0694">RNA-binding</keyword>
<dbReference type="InterPro" id="IPR036442">
    <property type="entry name" value="ProQ/FinO_sf"/>
</dbReference>
<protein>
    <submittedName>
        <fullName evidence="6">ProQ/FINO family protein</fullName>
    </submittedName>
</protein>